<evidence type="ECO:0000313" key="5">
    <source>
        <dbReference type="Ensembl" id="ENSAMXP00000046041.1"/>
    </source>
</evidence>
<evidence type="ECO:0000313" key="6">
    <source>
        <dbReference type="Proteomes" id="UP000018467"/>
    </source>
</evidence>
<reference evidence="5" key="3">
    <citation type="submission" date="2025-08" db="UniProtKB">
        <authorList>
            <consortium name="Ensembl"/>
        </authorList>
    </citation>
    <scope>IDENTIFICATION</scope>
</reference>
<dbReference type="STRING" id="7994.ENSAMXP00000046041"/>
<keyword evidence="6" id="KW-1185">Reference proteome</keyword>
<proteinExistence type="predicted"/>
<dbReference type="Bgee" id="ENSAMXG00000030037">
    <property type="expression patterns" value="Expressed in testis and 2 other cell types or tissues"/>
</dbReference>
<dbReference type="GeneTree" id="ENSGT01020000230338"/>
<evidence type="ECO:0000256" key="3">
    <source>
        <dbReference type="SAM" id="MobiDB-lite"/>
    </source>
</evidence>
<feature type="coiled-coil region" evidence="2">
    <location>
        <begin position="77"/>
        <end position="104"/>
    </location>
</feature>
<sequence>MTDDIYQNYTSESKEESDDRQSLYEDYRENVATSQTTGINQEPQSTGANSLSFSRSRRYRLAAVGLGLLCVTAITVLDQLQTSNTNLTAERDQLQKERDQLTKVVCLYCVYSEKGWKYFRSSLYYITTEKKSWTESRQDCQKRKADLVIINSGEEQVRRLITWIGLNDSKTEGVWKWVDGSALTTGFWWTGEPNDYEGNEDCGVTGYKGATSGPSTWADFPCHHPVFGICERISK</sequence>
<evidence type="ECO:0000256" key="2">
    <source>
        <dbReference type="SAM" id="Coils"/>
    </source>
</evidence>
<dbReference type="FunCoup" id="A0A3B1JWE3">
    <property type="interactions" value="164"/>
</dbReference>
<dbReference type="GO" id="GO:0030246">
    <property type="term" value="F:carbohydrate binding"/>
    <property type="evidence" value="ECO:0007669"/>
    <property type="project" value="UniProtKB-KW"/>
</dbReference>
<feature type="compositionally biased region" description="Polar residues" evidence="3">
    <location>
        <begin position="32"/>
        <end position="49"/>
    </location>
</feature>
<dbReference type="Proteomes" id="UP000018467">
    <property type="component" value="Unassembled WGS sequence"/>
</dbReference>
<reference evidence="6" key="2">
    <citation type="journal article" date="2014" name="Nat. Commun.">
        <title>The cavefish genome reveals candidate genes for eye loss.</title>
        <authorList>
            <person name="McGaugh S.E."/>
            <person name="Gross J.B."/>
            <person name="Aken B."/>
            <person name="Blin M."/>
            <person name="Borowsky R."/>
            <person name="Chalopin D."/>
            <person name="Hinaux H."/>
            <person name="Jeffery W.R."/>
            <person name="Keene A."/>
            <person name="Ma L."/>
            <person name="Minx P."/>
            <person name="Murphy D."/>
            <person name="O'Quin K.E."/>
            <person name="Retaux S."/>
            <person name="Rohner N."/>
            <person name="Searle S.M."/>
            <person name="Stahl B.A."/>
            <person name="Tabin C."/>
            <person name="Volff J.N."/>
            <person name="Yoshizawa M."/>
            <person name="Warren W.C."/>
        </authorList>
    </citation>
    <scope>NUCLEOTIDE SEQUENCE [LARGE SCALE GENOMIC DNA]</scope>
    <source>
        <strain evidence="6">female</strain>
    </source>
</reference>
<evidence type="ECO:0000259" key="4">
    <source>
        <dbReference type="PROSITE" id="PS50041"/>
    </source>
</evidence>
<dbReference type="Gene3D" id="1.20.5.400">
    <property type="match status" value="1"/>
</dbReference>
<reference evidence="5" key="4">
    <citation type="submission" date="2025-09" db="UniProtKB">
        <authorList>
            <consortium name="Ensembl"/>
        </authorList>
    </citation>
    <scope>IDENTIFICATION</scope>
</reference>
<dbReference type="SMART" id="SM00034">
    <property type="entry name" value="CLECT"/>
    <property type="match status" value="1"/>
</dbReference>
<protein>
    <recommendedName>
        <fullName evidence="4">C-type lectin domain-containing protein</fullName>
    </recommendedName>
</protein>
<feature type="region of interest" description="Disordered" evidence="3">
    <location>
        <begin position="1"/>
        <end position="23"/>
    </location>
</feature>
<dbReference type="SUPFAM" id="SSF56436">
    <property type="entry name" value="C-type lectin-like"/>
    <property type="match status" value="1"/>
</dbReference>
<feature type="compositionally biased region" description="Basic and acidic residues" evidence="3">
    <location>
        <begin position="12"/>
        <end position="23"/>
    </location>
</feature>
<dbReference type="PROSITE" id="PS50041">
    <property type="entry name" value="C_TYPE_LECTIN_2"/>
    <property type="match status" value="1"/>
</dbReference>
<feature type="compositionally biased region" description="Polar residues" evidence="3">
    <location>
        <begin position="1"/>
        <end position="11"/>
    </location>
</feature>
<accession>A0A3B1JWE3</accession>
<feature type="domain" description="C-type lectin" evidence="4">
    <location>
        <begin position="119"/>
        <end position="231"/>
    </location>
</feature>
<feature type="region of interest" description="Disordered" evidence="3">
    <location>
        <begin position="32"/>
        <end position="51"/>
    </location>
</feature>
<dbReference type="Pfam" id="PF00059">
    <property type="entry name" value="Lectin_C"/>
    <property type="match status" value="1"/>
</dbReference>
<evidence type="ECO:0000256" key="1">
    <source>
        <dbReference type="ARBA" id="ARBA00022734"/>
    </source>
</evidence>
<name>A0A3B1JWE3_ASTMX</name>
<dbReference type="InterPro" id="IPR016187">
    <property type="entry name" value="CTDL_fold"/>
</dbReference>
<dbReference type="InterPro" id="IPR033989">
    <property type="entry name" value="CD209-like_CTLD"/>
</dbReference>
<keyword evidence="1" id="KW-0430">Lectin</keyword>
<dbReference type="AlphaFoldDB" id="A0A3B1JWE3"/>
<organism evidence="5 6">
    <name type="scientific">Astyanax mexicanus</name>
    <name type="common">Blind cave fish</name>
    <name type="synonym">Astyanax fasciatus mexicanus</name>
    <dbReference type="NCBI Taxonomy" id="7994"/>
    <lineage>
        <taxon>Eukaryota</taxon>
        <taxon>Metazoa</taxon>
        <taxon>Chordata</taxon>
        <taxon>Craniata</taxon>
        <taxon>Vertebrata</taxon>
        <taxon>Euteleostomi</taxon>
        <taxon>Actinopterygii</taxon>
        <taxon>Neopterygii</taxon>
        <taxon>Teleostei</taxon>
        <taxon>Ostariophysi</taxon>
        <taxon>Characiformes</taxon>
        <taxon>Characoidei</taxon>
        <taxon>Acestrorhamphidae</taxon>
        <taxon>Acestrorhamphinae</taxon>
        <taxon>Astyanax</taxon>
    </lineage>
</organism>
<dbReference type="Ensembl" id="ENSAMXT00000038530.1">
    <property type="protein sequence ID" value="ENSAMXP00000046041.1"/>
    <property type="gene ID" value="ENSAMXG00000030037.1"/>
</dbReference>
<keyword evidence="2" id="KW-0175">Coiled coil</keyword>
<dbReference type="InParanoid" id="A0A3B1JWE3"/>
<dbReference type="PANTHER" id="PTHR22803">
    <property type="entry name" value="MANNOSE, PHOSPHOLIPASE, LECTIN RECEPTOR RELATED"/>
    <property type="match status" value="1"/>
</dbReference>
<dbReference type="InterPro" id="IPR050111">
    <property type="entry name" value="C-type_lectin/snaclec_domain"/>
</dbReference>
<dbReference type="CDD" id="cd03590">
    <property type="entry name" value="CLECT_DC-SIGN_like"/>
    <property type="match status" value="1"/>
</dbReference>
<dbReference type="Gene3D" id="3.10.100.10">
    <property type="entry name" value="Mannose-Binding Protein A, subunit A"/>
    <property type="match status" value="1"/>
</dbReference>
<dbReference type="InterPro" id="IPR001304">
    <property type="entry name" value="C-type_lectin-like"/>
</dbReference>
<dbReference type="InterPro" id="IPR016186">
    <property type="entry name" value="C-type_lectin-like/link_sf"/>
</dbReference>
<reference evidence="6" key="1">
    <citation type="submission" date="2013-03" db="EMBL/GenBank/DDBJ databases">
        <authorList>
            <person name="Jeffery W."/>
            <person name="Warren W."/>
            <person name="Wilson R.K."/>
        </authorList>
    </citation>
    <scope>NUCLEOTIDE SEQUENCE</scope>
    <source>
        <strain evidence="6">female</strain>
    </source>
</reference>